<dbReference type="InterPro" id="IPR036097">
    <property type="entry name" value="HisK_dim/P_sf"/>
</dbReference>
<proteinExistence type="predicted"/>
<feature type="domain" description="Histidine kinase" evidence="4">
    <location>
        <begin position="178"/>
        <end position="397"/>
    </location>
</feature>
<evidence type="ECO:0000313" key="6">
    <source>
        <dbReference type="Proteomes" id="UP000181901"/>
    </source>
</evidence>
<dbReference type="Gene3D" id="1.10.287.130">
    <property type="match status" value="1"/>
</dbReference>
<name>A0A1J5MY12_9BACT</name>
<sequence length="402" mass="44985">MVSTAKTTLEDLMGIEHSKLNFFQELRQSIEKLTASHRESEDQRLEIAAILEGITDVMMVLSENLEIISVNHVFLELFPGINPIGRYCYEVFRHTNYPCHECPAFRSLSTDTVCRETAIFRIGGRNRQFQMVAAPLKNPHLPQHRVLIFKRDVTMEKEYQAKFYQAEKMATTGMLAAGVAHEVNNPLAAVAGFAEGLKRRLPRLENVVDDELYEDFKEYTDTILKECSRCQKIVQTLLTFSRPMVADFTQVSVNRVVKDTIRILQHHFKNHPKLKVSMSLAETLPMIYGDEAQLKQVALNLLTNAVDAIGEEGELCVSTCLHEGGVRMAVSDTGCGIPEKNLDKLFEPFFTTKPVGKGIGIGLATCYHIVQDHGGEITVNSELGTGTCFSVTLPIGKRGRHG</sequence>
<organism evidence="5 6">
    <name type="scientific">Pseudodesulfovibrio hydrargyri</name>
    <dbReference type="NCBI Taxonomy" id="2125990"/>
    <lineage>
        <taxon>Bacteria</taxon>
        <taxon>Pseudomonadati</taxon>
        <taxon>Thermodesulfobacteriota</taxon>
        <taxon>Desulfovibrionia</taxon>
        <taxon>Desulfovibrionales</taxon>
        <taxon>Desulfovibrionaceae</taxon>
    </lineage>
</organism>
<evidence type="ECO:0000256" key="2">
    <source>
        <dbReference type="ARBA" id="ARBA00012438"/>
    </source>
</evidence>
<dbReference type="CDD" id="cd00130">
    <property type="entry name" value="PAS"/>
    <property type="match status" value="1"/>
</dbReference>
<dbReference type="SUPFAM" id="SSF47384">
    <property type="entry name" value="Homodimeric domain of signal transducing histidine kinase"/>
    <property type="match status" value="1"/>
</dbReference>
<dbReference type="Gene3D" id="3.30.450.20">
    <property type="entry name" value="PAS domain"/>
    <property type="match status" value="1"/>
</dbReference>
<dbReference type="InterPro" id="IPR036890">
    <property type="entry name" value="HATPase_C_sf"/>
</dbReference>
<dbReference type="GO" id="GO:0000155">
    <property type="term" value="F:phosphorelay sensor kinase activity"/>
    <property type="evidence" value="ECO:0007669"/>
    <property type="project" value="InterPro"/>
</dbReference>
<evidence type="ECO:0000313" key="5">
    <source>
        <dbReference type="EMBL" id="OIQ50882.1"/>
    </source>
</evidence>
<dbReference type="Proteomes" id="UP000181901">
    <property type="component" value="Unassembled WGS sequence"/>
</dbReference>
<dbReference type="Gene3D" id="3.30.565.10">
    <property type="entry name" value="Histidine kinase-like ATPase, C-terminal domain"/>
    <property type="match status" value="1"/>
</dbReference>
<reference evidence="5 6" key="1">
    <citation type="submission" date="2015-09" db="EMBL/GenBank/DDBJ databases">
        <title>Genome of Desulfovibrio dechloracetivorans BerOc1, a mercury methylating strain isolated from highly hydrocarbons and metals contaminated coastal sediments.</title>
        <authorList>
            <person name="Goni Urriza M."/>
            <person name="Gassie C."/>
            <person name="Bouchez O."/>
            <person name="Klopp C."/>
            <person name="Ranchou-Peyruse A."/>
            <person name="Remy G."/>
        </authorList>
    </citation>
    <scope>NUCLEOTIDE SEQUENCE [LARGE SCALE GENOMIC DNA]</scope>
    <source>
        <strain evidence="5 6">BerOc1</strain>
    </source>
</reference>
<evidence type="ECO:0000259" key="4">
    <source>
        <dbReference type="PROSITE" id="PS50109"/>
    </source>
</evidence>
<evidence type="ECO:0000256" key="3">
    <source>
        <dbReference type="ARBA" id="ARBA00022553"/>
    </source>
</evidence>
<protein>
    <recommendedName>
        <fullName evidence="2">histidine kinase</fullName>
        <ecNumber evidence="2">2.7.13.3</ecNumber>
    </recommendedName>
</protein>
<accession>A0A1J5MY12</accession>
<dbReference type="CDD" id="cd00082">
    <property type="entry name" value="HisKA"/>
    <property type="match status" value="1"/>
</dbReference>
<keyword evidence="5" id="KW-0418">Kinase</keyword>
<dbReference type="SMART" id="SM00388">
    <property type="entry name" value="HisKA"/>
    <property type="match status" value="1"/>
</dbReference>
<dbReference type="PROSITE" id="PS50109">
    <property type="entry name" value="HIS_KIN"/>
    <property type="match status" value="1"/>
</dbReference>
<dbReference type="InterPro" id="IPR005467">
    <property type="entry name" value="His_kinase_dom"/>
</dbReference>
<dbReference type="Pfam" id="PF08448">
    <property type="entry name" value="PAS_4"/>
    <property type="match status" value="1"/>
</dbReference>
<comment type="caution">
    <text evidence="5">The sequence shown here is derived from an EMBL/GenBank/DDBJ whole genome shotgun (WGS) entry which is preliminary data.</text>
</comment>
<dbReference type="PANTHER" id="PTHR43065">
    <property type="entry name" value="SENSOR HISTIDINE KINASE"/>
    <property type="match status" value="1"/>
</dbReference>
<dbReference type="InterPro" id="IPR035965">
    <property type="entry name" value="PAS-like_dom_sf"/>
</dbReference>
<keyword evidence="5" id="KW-0808">Transferase</keyword>
<keyword evidence="3" id="KW-0597">Phosphoprotein</keyword>
<evidence type="ECO:0000256" key="1">
    <source>
        <dbReference type="ARBA" id="ARBA00000085"/>
    </source>
</evidence>
<dbReference type="Pfam" id="PF02518">
    <property type="entry name" value="HATPase_c"/>
    <property type="match status" value="1"/>
</dbReference>
<dbReference type="SUPFAM" id="SSF55785">
    <property type="entry name" value="PYP-like sensor domain (PAS domain)"/>
    <property type="match status" value="1"/>
</dbReference>
<dbReference type="InterPro" id="IPR013656">
    <property type="entry name" value="PAS_4"/>
</dbReference>
<dbReference type="InterPro" id="IPR003594">
    <property type="entry name" value="HATPase_dom"/>
</dbReference>
<dbReference type="PANTHER" id="PTHR43065:SF42">
    <property type="entry name" value="TWO-COMPONENT SENSOR PPRA"/>
    <property type="match status" value="1"/>
</dbReference>
<dbReference type="PRINTS" id="PR00344">
    <property type="entry name" value="BCTRLSENSOR"/>
</dbReference>
<dbReference type="EC" id="2.7.13.3" evidence="2"/>
<dbReference type="SUPFAM" id="SSF55874">
    <property type="entry name" value="ATPase domain of HSP90 chaperone/DNA topoisomerase II/histidine kinase"/>
    <property type="match status" value="1"/>
</dbReference>
<dbReference type="RefSeq" id="WP_071547129.1">
    <property type="nucleotide sequence ID" value="NZ_LKAQ01000004.1"/>
</dbReference>
<dbReference type="EMBL" id="LKAQ01000004">
    <property type="protein sequence ID" value="OIQ50882.1"/>
    <property type="molecule type" value="Genomic_DNA"/>
</dbReference>
<gene>
    <name evidence="5" type="primary">kinE_3</name>
    <name evidence="5" type="ORF">BerOc1_02824</name>
</gene>
<dbReference type="Pfam" id="PF00512">
    <property type="entry name" value="HisKA"/>
    <property type="match status" value="1"/>
</dbReference>
<dbReference type="SMART" id="SM00387">
    <property type="entry name" value="HATPase_c"/>
    <property type="match status" value="1"/>
</dbReference>
<comment type="catalytic activity">
    <reaction evidence="1">
        <text>ATP + protein L-histidine = ADP + protein N-phospho-L-histidine.</text>
        <dbReference type="EC" id="2.7.13.3"/>
    </reaction>
</comment>
<dbReference type="InterPro" id="IPR000014">
    <property type="entry name" value="PAS"/>
</dbReference>
<dbReference type="InterPro" id="IPR004358">
    <property type="entry name" value="Sig_transdc_His_kin-like_C"/>
</dbReference>
<dbReference type="AlphaFoldDB" id="A0A1J5MY12"/>
<dbReference type="InterPro" id="IPR003661">
    <property type="entry name" value="HisK_dim/P_dom"/>
</dbReference>
<keyword evidence="6" id="KW-1185">Reference proteome</keyword>